<dbReference type="RefSeq" id="WP_189058429.1">
    <property type="nucleotide sequence ID" value="NZ_BMMK01000013.1"/>
</dbReference>
<dbReference type="EMBL" id="BMMK01000013">
    <property type="protein sequence ID" value="GGM58278.1"/>
    <property type="molecule type" value="Genomic_DNA"/>
</dbReference>
<dbReference type="Pfam" id="PF04228">
    <property type="entry name" value="Zn_peptidase"/>
    <property type="match status" value="1"/>
</dbReference>
<dbReference type="InterPro" id="IPR007343">
    <property type="entry name" value="Uncharacterised_pept_Zn_put"/>
</dbReference>
<evidence type="ECO:0000256" key="4">
    <source>
        <dbReference type="ARBA" id="ARBA00023136"/>
    </source>
</evidence>
<keyword evidence="7" id="KW-1185">Reference proteome</keyword>
<comment type="subcellular location">
    <subcellularLocation>
        <location evidence="1">Membrane</location>
        <topology evidence="1">Single-pass membrane protein</topology>
    </subcellularLocation>
</comment>
<keyword evidence="2 5" id="KW-0812">Transmembrane</keyword>
<evidence type="ECO:0000256" key="5">
    <source>
        <dbReference type="SAM" id="Phobius"/>
    </source>
</evidence>
<keyword evidence="4 5" id="KW-0472">Membrane</keyword>
<sequence length="309" mass="32689">MRFNEDAELDTSQVDDLRGAGGMGVGGRVALGGGGLGIVGLLIFFLLGQLGGGGTVLPGGGTALDQLAPGQQADNRQLEEKCRTGRDANRDQDCALVAIINSIQNYWSDQFARSGKTYQKAPTNFFTGAVSTGGCGGASSDVGPFYCPADTEVYIDLGFFTELQGRFKAQGGTFVEAYVLAHEYGHHVQKLLGTSRRVRPGETGPTSGAVRLELQADCYAGTWAHHATRTPTRSGKPLITEITQDDVNRALDAAARIGDDYIQKNLGSGRVDEGKFSHGSSTQRQKWFTTGLKSGDPAQCNTFGTADLG</sequence>
<name>A0A8J3C8Y5_9PSEU</name>
<dbReference type="Proteomes" id="UP000637578">
    <property type="component" value="Unassembled WGS sequence"/>
</dbReference>
<evidence type="ECO:0000313" key="6">
    <source>
        <dbReference type="EMBL" id="GGM58278.1"/>
    </source>
</evidence>
<dbReference type="AlphaFoldDB" id="A0A8J3C8Y5"/>
<dbReference type="GO" id="GO:0016020">
    <property type="term" value="C:membrane"/>
    <property type="evidence" value="ECO:0007669"/>
    <property type="project" value="UniProtKB-SubCell"/>
</dbReference>
<evidence type="ECO:0000256" key="1">
    <source>
        <dbReference type="ARBA" id="ARBA00004167"/>
    </source>
</evidence>
<accession>A0A8J3C8Y5</accession>
<gene>
    <name evidence="6" type="ORF">GCM10012275_31840</name>
</gene>
<proteinExistence type="predicted"/>
<reference evidence="6" key="2">
    <citation type="submission" date="2020-09" db="EMBL/GenBank/DDBJ databases">
        <authorList>
            <person name="Sun Q."/>
            <person name="Zhou Y."/>
        </authorList>
    </citation>
    <scope>NUCLEOTIDE SEQUENCE</scope>
    <source>
        <strain evidence="6">CGMCC 4.5737</strain>
    </source>
</reference>
<evidence type="ECO:0000313" key="7">
    <source>
        <dbReference type="Proteomes" id="UP000637578"/>
    </source>
</evidence>
<reference evidence="6" key="1">
    <citation type="journal article" date="2014" name="Int. J. Syst. Evol. Microbiol.">
        <title>Complete genome sequence of Corynebacterium casei LMG S-19264T (=DSM 44701T), isolated from a smear-ripened cheese.</title>
        <authorList>
            <consortium name="US DOE Joint Genome Institute (JGI-PGF)"/>
            <person name="Walter F."/>
            <person name="Albersmeier A."/>
            <person name="Kalinowski J."/>
            <person name="Ruckert C."/>
        </authorList>
    </citation>
    <scope>NUCLEOTIDE SEQUENCE</scope>
    <source>
        <strain evidence="6">CGMCC 4.5737</strain>
    </source>
</reference>
<evidence type="ECO:0000256" key="2">
    <source>
        <dbReference type="ARBA" id="ARBA00022692"/>
    </source>
</evidence>
<evidence type="ECO:0000256" key="3">
    <source>
        <dbReference type="ARBA" id="ARBA00022989"/>
    </source>
</evidence>
<keyword evidence="3 5" id="KW-1133">Transmembrane helix</keyword>
<organism evidence="6 7">
    <name type="scientific">Longimycelium tulufanense</name>
    <dbReference type="NCBI Taxonomy" id="907463"/>
    <lineage>
        <taxon>Bacteria</taxon>
        <taxon>Bacillati</taxon>
        <taxon>Actinomycetota</taxon>
        <taxon>Actinomycetes</taxon>
        <taxon>Pseudonocardiales</taxon>
        <taxon>Pseudonocardiaceae</taxon>
        <taxon>Longimycelium</taxon>
    </lineage>
</organism>
<comment type="caution">
    <text evidence="6">The sequence shown here is derived from an EMBL/GenBank/DDBJ whole genome shotgun (WGS) entry which is preliminary data.</text>
</comment>
<dbReference type="PANTHER" id="PTHR30168:SF0">
    <property type="entry name" value="INNER MEMBRANE PROTEIN"/>
    <property type="match status" value="1"/>
</dbReference>
<dbReference type="SUPFAM" id="SSF55486">
    <property type="entry name" value="Metalloproteases ('zincins'), catalytic domain"/>
    <property type="match status" value="1"/>
</dbReference>
<dbReference type="PANTHER" id="PTHR30168">
    <property type="entry name" value="PUTATIVE MEMBRANE PROTEIN YPFJ"/>
    <property type="match status" value="1"/>
</dbReference>
<feature type="transmembrane region" description="Helical" evidence="5">
    <location>
        <begin position="25"/>
        <end position="47"/>
    </location>
</feature>
<protein>
    <submittedName>
        <fullName evidence="6">Membrane protein</fullName>
    </submittedName>
</protein>